<protein>
    <submittedName>
        <fullName evidence="3">Uncharacterized protein</fullName>
    </submittedName>
</protein>
<keyword evidence="2" id="KW-0812">Transmembrane</keyword>
<keyword evidence="4" id="KW-1185">Reference proteome</keyword>
<gene>
    <name evidence="3" type="ORF">VP01_3347g1</name>
</gene>
<dbReference type="VEuPathDB" id="FungiDB:VP01_3347g1"/>
<keyword evidence="2" id="KW-1133">Transmembrane helix</keyword>
<feature type="transmembrane region" description="Helical" evidence="2">
    <location>
        <begin position="276"/>
        <end position="298"/>
    </location>
</feature>
<evidence type="ECO:0000256" key="2">
    <source>
        <dbReference type="SAM" id="Phobius"/>
    </source>
</evidence>
<proteinExistence type="predicted"/>
<accession>A0A0L6UYY5</accession>
<evidence type="ECO:0000313" key="4">
    <source>
        <dbReference type="Proteomes" id="UP000037035"/>
    </source>
</evidence>
<organism evidence="3 4">
    <name type="scientific">Puccinia sorghi</name>
    <dbReference type="NCBI Taxonomy" id="27349"/>
    <lineage>
        <taxon>Eukaryota</taxon>
        <taxon>Fungi</taxon>
        <taxon>Dikarya</taxon>
        <taxon>Basidiomycota</taxon>
        <taxon>Pucciniomycotina</taxon>
        <taxon>Pucciniomycetes</taxon>
        <taxon>Pucciniales</taxon>
        <taxon>Pucciniaceae</taxon>
        <taxon>Puccinia</taxon>
    </lineage>
</organism>
<name>A0A0L6UYY5_9BASI</name>
<dbReference type="AlphaFoldDB" id="A0A0L6UYY5"/>
<dbReference type="Proteomes" id="UP000037035">
    <property type="component" value="Unassembled WGS sequence"/>
</dbReference>
<reference evidence="3 4" key="1">
    <citation type="submission" date="2015-08" db="EMBL/GenBank/DDBJ databases">
        <title>Next Generation Sequencing and Analysis of the Genome of Puccinia sorghi L Schw, the Causal Agent of Maize Common Rust.</title>
        <authorList>
            <person name="Rochi L."/>
            <person name="Burguener G."/>
            <person name="Darino M."/>
            <person name="Turjanski A."/>
            <person name="Kreff E."/>
            <person name="Dieguez M.J."/>
            <person name="Sacco F."/>
        </authorList>
    </citation>
    <scope>NUCLEOTIDE SEQUENCE [LARGE SCALE GENOMIC DNA]</scope>
    <source>
        <strain evidence="3 4">RO10H11247</strain>
    </source>
</reference>
<dbReference type="EMBL" id="LAVV01008332">
    <property type="protein sequence ID" value="KNZ53090.1"/>
    <property type="molecule type" value="Genomic_DNA"/>
</dbReference>
<sequence length="334" mass="38197">MKLYGNNYGGKRGCLNITQLKIHTQEFILSQWSVMTEQTTRPVIPYYISQQGCLSSYCATSWFFFFISSTGQPQAKLAAHFYPSPLPDFLPHLYYPDSSSPQGNILILFNTVNPHPHTASHPSPLAFTGQFSRKRWHQAKVKCFPSKEKHDKKDFQENTGLPTQIMIWHQVNFPPHNLYSTIPWVENQPTRHPTTKEVEEAYTQIQSCQNPIPRMLQTEPPPQHRLVFWIIPVHLFFSSFSEPLHSKSASVLSIDSSRISQSVTPRSHPLPVEDTVAILPFILFSVFFSLLIIFELFIEKKTKLSRRATNKTVSCWGTSRKSSSPKQTGCKSSI</sequence>
<feature type="region of interest" description="Disordered" evidence="1">
    <location>
        <begin position="315"/>
        <end position="334"/>
    </location>
</feature>
<evidence type="ECO:0000256" key="1">
    <source>
        <dbReference type="SAM" id="MobiDB-lite"/>
    </source>
</evidence>
<comment type="caution">
    <text evidence="3">The sequence shown here is derived from an EMBL/GenBank/DDBJ whole genome shotgun (WGS) entry which is preliminary data.</text>
</comment>
<keyword evidence="2" id="KW-0472">Membrane</keyword>
<evidence type="ECO:0000313" key="3">
    <source>
        <dbReference type="EMBL" id="KNZ53090.1"/>
    </source>
</evidence>